<dbReference type="RefSeq" id="WP_143496085.1">
    <property type="nucleotide sequence ID" value="NZ_BQIL01000001.1"/>
</dbReference>
<protein>
    <submittedName>
        <fullName evidence="1">Uncharacterized protein</fullName>
    </submittedName>
</protein>
<gene>
    <name evidence="1" type="ORF">H4C75_01175</name>
</gene>
<sequence>MIYTEDFARWQPSAPMPEITWRTPSGLNIVSNGIAYSSRYKTDEGRSGTELIVLGQSDVEIIFGQTVDCLLLEVEISTLGSAVSTAYWLTLRDHDYTEFMPGPGALGTFWHDVPGPLERLVLSTLPLCTVHVRQLEWRPAWRH</sequence>
<proteinExistence type="predicted"/>
<dbReference type="Proteomes" id="UP000541770">
    <property type="component" value="Unassembled WGS sequence"/>
</dbReference>
<reference evidence="1 2" key="1">
    <citation type="submission" date="2020-07" db="EMBL/GenBank/DDBJ databases">
        <title>Diversity of carbapenemase encoding genes among Pseudomonas putida group clinical isolates in a tertiary Brazilian hospital.</title>
        <authorList>
            <person name="Alberto-Lei F."/>
            <person name="Nodari C.S."/>
            <person name="Streling A.P."/>
            <person name="Paulino J.T."/>
            <person name="Bessa-Neto F.O."/>
            <person name="Cayo R."/>
            <person name="Gales A.C."/>
        </authorList>
    </citation>
    <scope>NUCLEOTIDE SEQUENCE [LARGE SCALE GENOMIC DNA]</scope>
    <source>
        <strain evidence="1 2">14802</strain>
    </source>
</reference>
<comment type="caution">
    <text evidence="1">The sequence shown here is derived from an EMBL/GenBank/DDBJ whole genome shotgun (WGS) entry which is preliminary data.</text>
</comment>
<accession>A0A7W2JQT4</accession>
<organism evidence="1 2">
    <name type="scientific">Pseudomonas mosselii</name>
    <dbReference type="NCBI Taxonomy" id="78327"/>
    <lineage>
        <taxon>Bacteria</taxon>
        <taxon>Pseudomonadati</taxon>
        <taxon>Pseudomonadota</taxon>
        <taxon>Gammaproteobacteria</taxon>
        <taxon>Pseudomonadales</taxon>
        <taxon>Pseudomonadaceae</taxon>
        <taxon>Pseudomonas</taxon>
    </lineage>
</organism>
<evidence type="ECO:0000313" key="1">
    <source>
        <dbReference type="EMBL" id="MBA6063373.1"/>
    </source>
</evidence>
<name>A0A7W2JQT4_9PSED</name>
<evidence type="ECO:0000313" key="2">
    <source>
        <dbReference type="Proteomes" id="UP000541770"/>
    </source>
</evidence>
<dbReference type="AlphaFoldDB" id="A0A7W2JQT4"/>
<dbReference type="EMBL" id="JACGDE010000001">
    <property type="protein sequence ID" value="MBA6063373.1"/>
    <property type="molecule type" value="Genomic_DNA"/>
</dbReference>